<dbReference type="SUPFAM" id="SSF53474">
    <property type="entry name" value="alpha/beta-Hydrolases"/>
    <property type="match status" value="1"/>
</dbReference>
<keyword evidence="2" id="KW-0732">Signal</keyword>
<dbReference type="EMBL" id="JAAGBB010000002">
    <property type="protein sequence ID" value="MBR0663141.1"/>
    <property type="molecule type" value="Genomic_DNA"/>
</dbReference>
<keyword evidence="5" id="KW-1185">Reference proteome</keyword>
<dbReference type="InterPro" id="IPR029058">
    <property type="entry name" value="AB_hydrolase_fold"/>
</dbReference>
<dbReference type="Pfam" id="PF01738">
    <property type="entry name" value="DLH"/>
    <property type="match status" value="1"/>
</dbReference>
<keyword evidence="1 4" id="KW-0378">Hydrolase</keyword>
<feature type="chain" id="PRO_5045089064" evidence="2">
    <location>
        <begin position="22"/>
        <end position="285"/>
    </location>
</feature>
<feature type="signal peptide" evidence="2">
    <location>
        <begin position="1"/>
        <end position="21"/>
    </location>
</feature>
<dbReference type="RefSeq" id="WP_211850737.1">
    <property type="nucleotide sequence ID" value="NZ_JAAGBB010000002.1"/>
</dbReference>
<feature type="domain" description="Dienelactone hydrolase" evidence="3">
    <location>
        <begin position="82"/>
        <end position="277"/>
    </location>
</feature>
<evidence type="ECO:0000313" key="5">
    <source>
        <dbReference type="Proteomes" id="UP001196870"/>
    </source>
</evidence>
<evidence type="ECO:0000259" key="3">
    <source>
        <dbReference type="Pfam" id="PF01738"/>
    </source>
</evidence>
<reference evidence="5" key="1">
    <citation type="journal article" date="2021" name="Syst. Appl. Microbiol.">
        <title>Roseomonas hellenica sp. nov., isolated from roots of wild-growing Alkanna tinctoria.</title>
        <authorList>
            <person name="Rat A."/>
            <person name="Naranjo H.D."/>
            <person name="Lebbe L."/>
            <person name="Cnockaert M."/>
            <person name="Krigas N."/>
            <person name="Grigoriadou K."/>
            <person name="Maloupa E."/>
            <person name="Willems A."/>
        </authorList>
    </citation>
    <scope>NUCLEOTIDE SEQUENCE [LARGE SCALE GENOMIC DNA]</scope>
    <source>
        <strain evidence="5">LMG 31523</strain>
    </source>
</reference>
<evidence type="ECO:0000313" key="4">
    <source>
        <dbReference type="EMBL" id="MBR0663141.1"/>
    </source>
</evidence>
<name>A0ABS5ES63_9PROT</name>
<accession>A0ABS5ES63</accession>
<dbReference type="InterPro" id="IPR050261">
    <property type="entry name" value="FrsA_esterase"/>
</dbReference>
<dbReference type="Gene3D" id="3.40.50.1820">
    <property type="entry name" value="alpha/beta hydrolase"/>
    <property type="match status" value="1"/>
</dbReference>
<protein>
    <submittedName>
        <fullName evidence="4">Dienelactone hydrolase family protein</fullName>
    </submittedName>
</protein>
<dbReference type="PANTHER" id="PTHR22946:SF9">
    <property type="entry name" value="POLYKETIDE TRANSFERASE AF380"/>
    <property type="match status" value="1"/>
</dbReference>
<organism evidence="4 5">
    <name type="scientific">Plastoroseomonas hellenica</name>
    <dbReference type="NCBI Taxonomy" id="2687306"/>
    <lineage>
        <taxon>Bacteria</taxon>
        <taxon>Pseudomonadati</taxon>
        <taxon>Pseudomonadota</taxon>
        <taxon>Alphaproteobacteria</taxon>
        <taxon>Acetobacterales</taxon>
        <taxon>Acetobacteraceae</taxon>
        <taxon>Plastoroseomonas</taxon>
    </lineage>
</organism>
<dbReference type="PANTHER" id="PTHR22946">
    <property type="entry name" value="DIENELACTONE HYDROLASE DOMAIN-CONTAINING PROTEIN-RELATED"/>
    <property type="match status" value="1"/>
</dbReference>
<comment type="caution">
    <text evidence="4">The sequence shown here is derived from an EMBL/GenBank/DDBJ whole genome shotgun (WGS) entry which is preliminary data.</text>
</comment>
<proteinExistence type="predicted"/>
<evidence type="ECO:0000256" key="2">
    <source>
        <dbReference type="SAM" id="SignalP"/>
    </source>
</evidence>
<dbReference type="PROSITE" id="PS51257">
    <property type="entry name" value="PROKAR_LIPOPROTEIN"/>
    <property type="match status" value="1"/>
</dbReference>
<dbReference type="InterPro" id="IPR002925">
    <property type="entry name" value="Dienelactn_hydro"/>
</dbReference>
<evidence type="ECO:0000256" key="1">
    <source>
        <dbReference type="ARBA" id="ARBA00022801"/>
    </source>
</evidence>
<dbReference type="Proteomes" id="UP001196870">
    <property type="component" value="Unassembled WGS sequence"/>
</dbReference>
<sequence>MHLLRLLVVAVLAFMGCSAAAQPGAVMGDGHVAIPGPNGITLRALLLPAQSGEPGVPVLAFHGCGGLGRADRPIRLPARERDWATRLTALGHPVLFVDSYGSRGRREACEGGSRGVEPETVRRADALAAANWASGQPWAEPGGVVLLGWAHGGSAVISAAAPPLPEGAIRGVIAFYPGCNRLLQDAPEWQAAVPLLMLLGEADDWMAARYCQRLAGRAPANVDVVVYPGAHHGFDAANAPLRERMGLAGTSRGGGVATTGTDPAARADSLRRVPEFIAGLRPVGG</sequence>
<gene>
    <name evidence="4" type="ORF">GXW71_02115</name>
</gene>
<dbReference type="GO" id="GO:0016787">
    <property type="term" value="F:hydrolase activity"/>
    <property type="evidence" value="ECO:0007669"/>
    <property type="project" value="UniProtKB-KW"/>
</dbReference>